<comment type="caution">
    <text evidence="1">The sequence shown here is derived from an EMBL/GenBank/DDBJ whole genome shotgun (WGS) entry which is preliminary data.</text>
</comment>
<name>A0ABD0KK83_9CAEN</name>
<protein>
    <submittedName>
        <fullName evidence="1">Uncharacterized protein</fullName>
    </submittedName>
</protein>
<evidence type="ECO:0000313" key="2">
    <source>
        <dbReference type="Proteomes" id="UP001519460"/>
    </source>
</evidence>
<organism evidence="1 2">
    <name type="scientific">Batillaria attramentaria</name>
    <dbReference type="NCBI Taxonomy" id="370345"/>
    <lineage>
        <taxon>Eukaryota</taxon>
        <taxon>Metazoa</taxon>
        <taxon>Spiralia</taxon>
        <taxon>Lophotrochozoa</taxon>
        <taxon>Mollusca</taxon>
        <taxon>Gastropoda</taxon>
        <taxon>Caenogastropoda</taxon>
        <taxon>Sorbeoconcha</taxon>
        <taxon>Cerithioidea</taxon>
        <taxon>Batillariidae</taxon>
        <taxon>Batillaria</taxon>
    </lineage>
</organism>
<evidence type="ECO:0000313" key="1">
    <source>
        <dbReference type="EMBL" id="KAK7487487.1"/>
    </source>
</evidence>
<keyword evidence="2" id="KW-1185">Reference proteome</keyword>
<reference evidence="1 2" key="1">
    <citation type="journal article" date="2023" name="Sci. Data">
        <title>Genome assembly of the Korean intertidal mud-creeper Batillaria attramentaria.</title>
        <authorList>
            <person name="Patra A.K."/>
            <person name="Ho P.T."/>
            <person name="Jun S."/>
            <person name="Lee S.J."/>
            <person name="Kim Y."/>
            <person name="Won Y.J."/>
        </authorList>
    </citation>
    <scope>NUCLEOTIDE SEQUENCE [LARGE SCALE GENOMIC DNA]</scope>
    <source>
        <strain evidence="1">Wonlab-2016</strain>
    </source>
</reference>
<dbReference type="AlphaFoldDB" id="A0ABD0KK83"/>
<sequence>ITRCCGHFPGSVRQGLPRMPLATVTLQPSVPLPAALTTATRRTEIWGDTFEGPVRRETIQVDAMAAV</sequence>
<proteinExistence type="predicted"/>
<gene>
    <name evidence="1" type="ORF">BaRGS_00021328</name>
</gene>
<accession>A0ABD0KK83</accession>
<dbReference type="Proteomes" id="UP001519460">
    <property type="component" value="Unassembled WGS sequence"/>
</dbReference>
<feature type="non-terminal residue" evidence="1">
    <location>
        <position position="1"/>
    </location>
</feature>
<dbReference type="EMBL" id="JACVVK020000164">
    <property type="protein sequence ID" value="KAK7487487.1"/>
    <property type="molecule type" value="Genomic_DNA"/>
</dbReference>